<feature type="compositionally biased region" description="Basic and acidic residues" evidence="1">
    <location>
        <begin position="77"/>
        <end position="89"/>
    </location>
</feature>
<dbReference type="EMBL" id="CAMXCT020000030">
    <property type="protein sequence ID" value="CAL1126101.1"/>
    <property type="molecule type" value="Genomic_DNA"/>
</dbReference>
<evidence type="ECO:0000256" key="1">
    <source>
        <dbReference type="SAM" id="MobiDB-lite"/>
    </source>
</evidence>
<reference evidence="3" key="2">
    <citation type="submission" date="2024-04" db="EMBL/GenBank/DDBJ databases">
        <authorList>
            <person name="Chen Y."/>
            <person name="Shah S."/>
            <person name="Dougan E. K."/>
            <person name="Thang M."/>
            <person name="Chan C."/>
        </authorList>
    </citation>
    <scope>NUCLEOTIDE SEQUENCE [LARGE SCALE GENOMIC DNA]</scope>
</reference>
<dbReference type="EMBL" id="CAMXCT010000030">
    <property type="protein sequence ID" value="CAI3972726.1"/>
    <property type="molecule type" value="Genomic_DNA"/>
</dbReference>
<evidence type="ECO:0000313" key="2">
    <source>
        <dbReference type="EMBL" id="CAI3972726.1"/>
    </source>
</evidence>
<sequence>MGSLSRVTLPVLLLLCLKGLGFQTFVSFLSYPAGFDKVLTTQRRAQDKWQTEDPFQQRGGVMTTDLRNFEERTYFQDTRPRRSFNERRGRPGRRNFRGERTTERGAGRSPKRSTERKVWKDESVNVTDLTEEEREERFRTQIQSPVTLTTFIQRSKTPGEFMWTITAAMEETMLNHIHIAAAFSKLASLKKATPLVDKIRRSPTLVQLAKQAARVADRREFRAREIATLLMSCAALRVDLPWISEELGLSLAKWVPQTAQDMNPQALSNTVYGLGVLDLGDSPEVSAAIDHCATMIPTQLGRFSSMDVAQVAWGIGARDGREDSSKLMEALASWVTAEAANLPAFAASVDLPMIAVAFVRLQNWQPEMMNAIAARFVDLNDLSRLRLWSLAALLWSWSHPCSPALDADSTEGIVHPDSFSASRFLQKLRPADGRRRWGDEESIGQQRRLLLTEDLALRAPRPALHLLRQKDLDQAFVDLGERMFTDAIFVRNERIARELGAAWSQEMLRRCEDGTVEPKQPPTDQNVTLSGEVFWCDRDRISAGLLEAEGLAVRCFGTPEHLVEVFLQRPSNVLGILTSMMERDGRKNSRKMNAFDLFAAVRRRGEEWQKLPVLGLISLSADRDEAIAAGADFVVYGDRLRAQQQMLRHLRNRLGQAKIECV</sequence>
<reference evidence="2" key="1">
    <citation type="submission" date="2022-10" db="EMBL/GenBank/DDBJ databases">
        <authorList>
            <person name="Chen Y."/>
            <person name="Dougan E. K."/>
            <person name="Chan C."/>
            <person name="Rhodes N."/>
            <person name="Thang M."/>
        </authorList>
    </citation>
    <scope>NUCLEOTIDE SEQUENCE</scope>
</reference>
<dbReference type="OrthoDB" id="413430at2759"/>
<dbReference type="AlphaFoldDB" id="A0A9P1FE67"/>
<dbReference type="Proteomes" id="UP001152797">
    <property type="component" value="Unassembled WGS sequence"/>
</dbReference>
<feature type="region of interest" description="Disordered" evidence="1">
    <location>
        <begin position="77"/>
        <end position="119"/>
    </location>
</feature>
<organism evidence="2">
    <name type="scientific">Cladocopium goreaui</name>
    <dbReference type="NCBI Taxonomy" id="2562237"/>
    <lineage>
        <taxon>Eukaryota</taxon>
        <taxon>Sar</taxon>
        <taxon>Alveolata</taxon>
        <taxon>Dinophyceae</taxon>
        <taxon>Suessiales</taxon>
        <taxon>Symbiodiniaceae</taxon>
        <taxon>Cladocopium</taxon>
    </lineage>
</organism>
<keyword evidence="4" id="KW-1185">Reference proteome</keyword>
<name>A0A9P1FE67_9DINO</name>
<evidence type="ECO:0000313" key="3">
    <source>
        <dbReference type="EMBL" id="CAL1126101.1"/>
    </source>
</evidence>
<gene>
    <name evidence="2" type="ORF">C1SCF055_LOCUS1286</name>
</gene>
<accession>A0A9P1FE67</accession>
<proteinExistence type="predicted"/>
<feature type="compositionally biased region" description="Basic and acidic residues" evidence="1">
    <location>
        <begin position="96"/>
        <end position="119"/>
    </location>
</feature>
<dbReference type="EMBL" id="CAMXCT030000030">
    <property type="protein sequence ID" value="CAL4760038.1"/>
    <property type="molecule type" value="Genomic_DNA"/>
</dbReference>
<protein>
    <submittedName>
        <fullName evidence="2">Uncharacterized protein</fullName>
    </submittedName>
</protein>
<comment type="caution">
    <text evidence="2">The sequence shown here is derived from an EMBL/GenBank/DDBJ whole genome shotgun (WGS) entry which is preliminary data.</text>
</comment>
<evidence type="ECO:0000313" key="4">
    <source>
        <dbReference type="Proteomes" id="UP001152797"/>
    </source>
</evidence>